<dbReference type="GO" id="GO:0005524">
    <property type="term" value="F:ATP binding"/>
    <property type="evidence" value="ECO:0007669"/>
    <property type="project" value="UniProtKB-KW"/>
</dbReference>
<evidence type="ECO:0000256" key="10">
    <source>
        <dbReference type="SAM" id="SignalP"/>
    </source>
</evidence>
<dbReference type="PROSITE" id="PS50929">
    <property type="entry name" value="ABC_TM1F"/>
    <property type="match status" value="2"/>
</dbReference>
<evidence type="ECO:0000256" key="4">
    <source>
        <dbReference type="ARBA" id="ARBA00022737"/>
    </source>
</evidence>
<keyword evidence="10" id="KW-0732">Signal</keyword>
<evidence type="ECO:0000259" key="11">
    <source>
        <dbReference type="PROSITE" id="PS50929"/>
    </source>
</evidence>
<feature type="signal peptide" evidence="10">
    <location>
        <begin position="1"/>
        <end position="19"/>
    </location>
</feature>
<evidence type="ECO:0000256" key="2">
    <source>
        <dbReference type="ARBA" id="ARBA00022448"/>
    </source>
</evidence>
<keyword evidence="5" id="KW-0547">Nucleotide-binding</keyword>
<dbReference type="GO" id="GO:0140359">
    <property type="term" value="F:ABC-type transporter activity"/>
    <property type="evidence" value="ECO:0007669"/>
    <property type="project" value="InterPro"/>
</dbReference>
<organism evidence="12 13">
    <name type="scientific">Dinothrombium tinctorium</name>
    <dbReference type="NCBI Taxonomy" id="1965070"/>
    <lineage>
        <taxon>Eukaryota</taxon>
        <taxon>Metazoa</taxon>
        <taxon>Ecdysozoa</taxon>
        <taxon>Arthropoda</taxon>
        <taxon>Chelicerata</taxon>
        <taxon>Arachnida</taxon>
        <taxon>Acari</taxon>
        <taxon>Acariformes</taxon>
        <taxon>Trombidiformes</taxon>
        <taxon>Prostigmata</taxon>
        <taxon>Anystina</taxon>
        <taxon>Parasitengona</taxon>
        <taxon>Trombidioidea</taxon>
        <taxon>Trombidiidae</taxon>
        <taxon>Dinothrombium</taxon>
    </lineage>
</organism>
<protein>
    <submittedName>
        <fullName evidence="12">Multidrug resistance-associated protein 1-like isoform X2</fullName>
    </submittedName>
</protein>
<evidence type="ECO:0000256" key="8">
    <source>
        <dbReference type="ARBA" id="ARBA00023136"/>
    </source>
</evidence>
<evidence type="ECO:0000313" key="13">
    <source>
        <dbReference type="Proteomes" id="UP000285301"/>
    </source>
</evidence>
<dbReference type="FunFam" id="1.20.1560.10:FF:000013">
    <property type="entry name" value="ABC transporter C family member 2"/>
    <property type="match status" value="1"/>
</dbReference>
<keyword evidence="13" id="KW-1185">Reference proteome</keyword>
<dbReference type="InterPro" id="IPR011527">
    <property type="entry name" value="ABC1_TM_dom"/>
</dbReference>
<keyword evidence="2" id="KW-0813">Transport</keyword>
<dbReference type="OrthoDB" id="6435110at2759"/>
<feature type="transmembrane region" description="Helical" evidence="9">
    <location>
        <begin position="196"/>
        <end position="216"/>
    </location>
</feature>
<evidence type="ECO:0000256" key="9">
    <source>
        <dbReference type="SAM" id="Phobius"/>
    </source>
</evidence>
<dbReference type="InterPro" id="IPR036640">
    <property type="entry name" value="ABC1_TM_sf"/>
</dbReference>
<evidence type="ECO:0000256" key="3">
    <source>
        <dbReference type="ARBA" id="ARBA00022692"/>
    </source>
</evidence>
<feature type="transmembrane region" description="Helical" evidence="9">
    <location>
        <begin position="348"/>
        <end position="372"/>
    </location>
</feature>
<feature type="transmembrane region" description="Helical" evidence="9">
    <location>
        <begin position="569"/>
        <end position="588"/>
    </location>
</feature>
<dbReference type="SUPFAM" id="SSF52540">
    <property type="entry name" value="P-loop containing nucleoside triphosphate hydrolases"/>
    <property type="match status" value="1"/>
</dbReference>
<dbReference type="GO" id="GO:0016887">
    <property type="term" value="F:ATP hydrolysis activity"/>
    <property type="evidence" value="ECO:0007669"/>
    <property type="project" value="InterPro"/>
</dbReference>
<feature type="transmembrane region" description="Helical" evidence="9">
    <location>
        <begin position="475"/>
        <end position="497"/>
    </location>
</feature>
<dbReference type="Gene3D" id="1.20.1560.10">
    <property type="entry name" value="ABC transporter type 1, transmembrane domain"/>
    <property type="match status" value="2"/>
</dbReference>
<comment type="subcellular location">
    <subcellularLocation>
        <location evidence="1">Membrane</location>
        <topology evidence="1">Multi-pass membrane protein</topology>
    </subcellularLocation>
</comment>
<sequence>MQALHLYLFLFRLFRKSSSKKNLNVGEVVNYVSNDTETIFDFFVDFTSLLVLPFQIVIYIYLLYQYLGISVISCILVLIILSPLNYYSSKKCQHYQEKQMELKAKRLTITSDIIKSIKLLKLYAWELPFLQKATKVRKEEMNTLRKMYFFDIILKVVWSSTHLLMACAAFATYILIDSSHVLEIKTIFVSLALFDILKNVFGLIPQVVMEFIQFNVSLRRVLKFLNSEELTPYVQQCVESTDDSVVILEHASFLWDKNEGYILKSLNLSIKKSSLVAIVGKVGAGKSSLLSAIIGEMHKSEGEDESVSEFENLKEGKEVKLINEEEYEVGEVKWSHYWIYLKSGSIKIFFSALILAILINVGSLGSTVYLSQWSKLHLSTANHIIIYVGIIVVIISLTAIAGFIAYFAAIKASKSIHEKLLKKVLKYPLTFFESHPLGRILNRFSRDIAGIDTNIPNFLLLALILLPYYPLIYGLIGATSLSFLFGVILIFIIYFLIARTYTWTSRQLQRLKSVTNSPVLNFISESYSGMSSIRAYGVRERFIQEANERIDLHFKCYYNQISLNRALECLMAIVGGIILFSVSVSLVYNKNLISASIIGLVLNYTIDAVISICWSIRVLSFLETNMVCMERIKEYMDFEEEAEWDLSIENI</sequence>
<comment type="caution">
    <text evidence="12">The sequence shown here is derived from an EMBL/GenBank/DDBJ whole genome shotgun (WGS) entry which is preliminary data.</text>
</comment>
<dbReference type="GO" id="GO:0016020">
    <property type="term" value="C:membrane"/>
    <property type="evidence" value="ECO:0007669"/>
    <property type="project" value="UniProtKB-SubCell"/>
</dbReference>
<dbReference type="InterPro" id="IPR050173">
    <property type="entry name" value="ABC_transporter_C-like"/>
</dbReference>
<dbReference type="Pfam" id="PF00005">
    <property type="entry name" value="ABC_tran"/>
    <property type="match status" value="1"/>
</dbReference>
<dbReference type="Pfam" id="PF00664">
    <property type="entry name" value="ABC_membrane"/>
    <property type="match status" value="2"/>
</dbReference>
<name>A0A443QMB2_9ACAR</name>
<feature type="transmembrane region" description="Helical" evidence="9">
    <location>
        <begin position="148"/>
        <end position="176"/>
    </location>
</feature>
<gene>
    <name evidence="12" type="ORF">B4U79_12233</name>
</gene>
<feature type="transmembrane region" description="Helical" evidence="9">
    <location>
        <begin position="594"/>
        <end position="616"/>
    </location>
</feature>
<keyword evidence="4" id="KW-0677">Repeat</keyword>
<dbReference type="PANTHER" id="PTHR24223">
    <property type="entry name" value="ATP-BINDING CASSETTE SUB-FAMILY C"/>
    <property type="match status" value="1"/>
</dbReference>
<evidence type="ECO:0000256" key="6">
    <source>
        <dbReference type="ARBA" id="ARBA00022840"/>
    </source>
</evidence>
<dbReference type="STRING" id="1965070.A0A443QMB2"/>
<reference evidence="12 13" key="1">
    <citation type="journal article" date="2018" name="Gigascience">
        <title>Genomes of trombidid mites reveal novel predicted allergens and laterally-transferred genes associated with secondary metabolism.</title>
        <authorList>
            <person name="Dong X."/>
            <person name="Chaisiri K."/>
            <person name="Xia D."/>
            <person name="Armstrong S.D."/>
            <person name="Fang Y."/>
            <person name="Donnelly M.J."/>
            <person name="Kadowaki T."/>
            <person name="McGarry J.W."/>
            <person name="Darby A.C."/>
            <person name="Makepeace B.L."/>
        </authorList>
    </citation>
    <scope>NUCLEOTIDE SEQUENCE [LARGE SCALE GENOMIC DNA]</scope>
    <source>
        <strain evidence="12">UoL-WK</strain>
    </source>
</reference>
<feature type="transmembrane region" description="Helical" evidence="9">
    <location>
        <begin position="384"/>
        <end position="409"/>
    </location>
</feature>
<feature type="transmembrane region" description="Helical" evidence="9">
    <location>
        <begin position="56"/>
        <end position="81"/>
    </location>
</feature>
<dbReference type="AlphaFoldDB" id="A0A443QMB2"/>
<accession>A0A443QMB2</accession>
<evidence type="ECO:0000256" key="5">
    <source>
        <dbReference type="ARBA" id="ARBA00022741"/>
    </source>
</evidence>
<dbReference type="Proteomes" id="UP000285301">
    <property type="component" value="Unassembled WGS sequence"/>
</dbReference>
<dbReference type="InterPro" id="IPR003439">
    <property type="entry name" value="ABC_transporter-like_ATP-bd"/>
</dbReference>
<dbReference type="InterPro" id="IPR027417">
    <property type="entry name" value="P-loop_NTPase"/>
</dbReference>
<dbReference type="Gene3D" id="3.40.50.300">
    <property type="entry name" value="P-loop containing nucleotide triphosphate hydrolases"/>
    <property type="match status" value="1"/>
</dbReference>
<dbReference type="SUPFAM" id="SSF90123">
    <property type="entry name" value="ABC transporter transmembrane region"/>
    <property type="match status" value="2"/>
</dbReference>
<keyword evidence="6" id="KW-0067">ATP-binding</keyword>
<evidence type="ECO:0000256" key="1">
    <source>
        <dbReference type="ARBA" id="ARBA00004141"/>
    </source>
</evidence>
<keyword evidence="3 9" id="KW-0812">Transmembrane</keyword>
<keyword evidence="8 9" id="KW-0472">Membrane</keyword>
<feature type="transmembrane region" description="Helical" evidence="9">
    <location>
        <begin position="448"/>
        <end position="469"/>
    </location>
</feature>
<proteinExistence type="predicted"/>
<evidence type="ECO:0000313" key="12">
    <source>
        <dbReference type="EMBL" id="RWS04168.1"/>
    </source>
</evidence>
<evidence type="ECO:0000256" key="7">
    <source>
        <dbReference type="ARBA" id="ARBA00022989"/>
    </source>
</evidence>
<feature type="domain" description="ABC transmembrane type-1" evidence="11">
    <location>
        <begin position="352"/>
        <end position="624"/>
    </location>
</feature>
<keyword evidence="7 9" id="KW-1133">Transmembrane helix</keyword>
<feature type="domain" description="ABC transmembrane type-1" evidence="11">
    <location>
        <begin position="24"/>
        <end position="213"/>
    </location>
</feature>
<dbReference type="EMBL" id="NCKU01005791">
    <property type="protein sequence ID" value="RWS04168.1"/>
    <property type="molecule type" value="Genomic_DNA"/>
</dbReference>
<feature type="chain" id="PRO_5019548495" evidence="10">
    <location>
        <begin position="20"/>
        <end position="651"/>
    </location>
</feature>